<feature type="region of interest" description="Disordered" evidence="1">
    <location>
        <begin position="1"/>
        <end position="24"/>
    </location>
</feature>
<keyword evidence="2" id="KW-0472">Membrane</keyword>
<evidence type="ECO:0000313" key="4">
    <source>
        <dbReference type="Proteomes" id="UP000179935"/>
    </source>
</evidence>
<name>A0A1S2PDD0_9ACTN</name>
<feature type="transmembrane region" description="Helical" evidence="2">
    <location>
        <begin position="100"/>
        <end position="118"/>
    </location>
</feature>
<feature type="transmembrane region" description="Helical" evidence="2">
    <location>
        <begin position="73"/>
        <end position="94"/>
    </location>
</feature>
<evidence type="ECO:0000256" key="2">
    <source>
        <dbReference type="SAM" id="Phobius"/>
    </source>
</evidence>
<accession>A0A1S2PDD0</accession>
<evidence type="ECO:0000256" key="1">
    <source>
        <dbReference type="SAM" id="MobiDB-lite"/>
    </source>
</evidence>
<keyword evidence="4" id="KW-1185">Reference proteome</keyword>
<dbReference type="RefSeq" id="WP_071367236.1">
    <property type="nucleotide sequence ID" value="NZ_MLYP01000043.1"/>
</dbReference>
<feature type="transmembrane region" description="Helical" evidence="2">
    <location>
        <begin position="36"/>
        <end position="61"/>
    </location>
</feature>
<comment type="caution">
    <text evidence="3">The sequence shown here is derived from an EMBL/GenBank/DDBJ whole genome shotgun (WGS) entry which is preliminary data.</text>
</comment>
<dbReference type="AlphaFoldDB" id="A0A1S2PDD0"/>
<organism evidence="3 4">
    <name type="scientific">Streptomyces colonosanans</name>
    <dbReference type="NCBI Taxonomy" id="1428652"/>
    <lineage>
        <taxon>Bacteria</taxon>
        <taxon>Bacillati</taxon>
        <taxon>Actinomycetota</taxon>
        <taxon>Actinomycetes</taxon>
        <taxon>Kitasatosporales</taxon>
        <taxon>Streptomycetaceae</taxon>
        <taxon>Streptomyces</taxon>
    </lineage>
</organism>
<protein>
    <submittedName>
        <fullName evidence="3">Uncharacterized protein</fullName>
    </submittedName>
</protein>
<proteinExistence type="predicted"/>
<keyword evidence="2" id="KW-0812">Transmembrane</keyword>
<dbReference type="OrthoDB" id="4258943at2"/>
<evidence type="ECO:0000313" key="3">
    <source>
        <dbReference type="EMBL" id="OIJ90944.1"/>
    </source>
</evidence>
<dbReference type="Proteomes" id="UP000179935">
    <property type="component" value="Unassembled WGS sequence"/>
</dbReference>
<reference evidence="3 4" key="1">
    <citation type="submission" date="2016-10" db="EMBL/GenBank/DDBJ databases">
        <title>Genome sequence of Streptomyces sp. MUSC 93.</title>
        <authorList>
            <person name="Lee L.-H."/>
            <person name="Ser H.-L."/>
            <person name="Law J.W.-F."/>
        </authorList>
    </citation>
    <scope>NUCLEOTIDE SEQUENCE [LARGE SCALE GENOMIC DNA]</scope>
    <source>
        <strain evidence="3 4">MUSC 93</strain>
    </source>
</reference>
<keyword evidence="2" id="KW-1133">Transmembrane helix</keyword>
<dbReference type="EMBL" id="MLYP01000043">
    <property type="protein sequence ID" value="OIJ90944.1"/>
    <property type="molecule type" value="Genomic_DNA"/>
</dbReference>
<gene>
    <name evidence="3" type="ORF">BIV24_17355</name>
</gene>
<dbReference type="STRING" id="1428652.BIV24_17355"/>
<sequence length="150" mass="15729">MDMDMDMGRDAGPPLPGGPEAVRPAERRQATGAARVVSGCAAAAVFGFAALVVLFGFVCTIEMESFPGLRDNLAPLAVYALAFAVLLTVGGLALAGRRSYGGWAAVAVLGVLMALRMWTLAPMLHCWSYDSVGRDDDGSYSCVNRGDMLP</sequence>